<comment type="caution">
    <text evidence="1">The sequence shown here is derived from an EMBL/GenBank/DDBJ whole genome shotgun (WGS) entry which is preliminary data.</text>
</comment>
<protein>
    <submittedName>
        <fullName evidence="1">Uncharacterized protein</fullName>
    </submittedName>
</protein>
<organism evidence="1 2">
    <name type="scientific">Cyclotella cryptica</name>
    <dbReference type="NCBI Taxonomy" id="29204"/>
    <lineage>
        <taxon>Eukaryota</taxon>
        <taxon>Sar</taxon>
        <taxon>Stramenopiles</taxon>
        <taxon>Ochrophyta</taxon>
        <taxon>Bacillariophyta</taxon>
        <taxon>Coscinodiscophyceae</taxon>
        <taxon>Thalassiosirophycidae</taxon>
        <taxon>Stephanodiscales</taxon>
        <taxon>Stephanodiscaceae</taxon>
        <taxon>Cyclotella</taxon>
    </lineage>
</organism>
<gene>
    <name evidence="1" type="ORF">HJC23_002956</name>
</gene>
<accession>A0ABD3PEC0</accession>
<sequence>MAMDISNCNFCYPKLRASPSYGEAMRYHAEFREGHAAIRDVVHYSDNFQRYISDGIIEARIDWGPADSSQFTSLSNYIIEACMSSGSDNTTEQMEDPIVEFTVHRIGRRPAMALLASSTSAIKLNLCAKDCSFPEMSVSWSNLEPPSEEYFCNSESLVTLKIFHGCNRTKILQRTLHVAPPQVGPFKFQLQDLVWAPKLFKNDDAHSTDSIHTIFNEFFLHDQTDDNVMTPRRRRGFGLELETVQMPLNASDFEAGCFTQQQQFEAVINRARNWHLSQIDTDGDEDYVSTIETINSMWDQFLLWSVSHDLYVDNAAPPSRIDLYERIWSHITDPEKSTLAGAEHACILRELDHLVLGGKVQMPPELLVATPYDEVPTSQASPEYKSPLPPNELYHEFPPPPDGKDKADASIRLFLDGILKNPSVSTKPVVVPLVSDLGQSATSIHVHVNVANPNAWPRTVVHQGTDLERTQSLLCVIFGWICFDRVVQNFFCMPNVWRDRSFAPMLPTGPEFVWRDLSWDQGLSVSSIDDDGTVSDVNVYNLPAWFRHVHSSYVSFFSEEEKKESHSLFETVFDQETMANTLSRWNSLNLLPINSYGTIEFRRMDASLNADFVSAWTWFCVGFVERFSSSIMWNKFLFPFLDAGSNCKLCLERLAEAQNNATIEDLLELMFDEHDPALPHSVMHVLLRNHDSNKLIRHSQHSINKHSC</sequence>
<dbReference type="EMBL" id="JABMIG020000195">
    <property type="protein sequence ID" value="KAL3786399.1"/>
    <property type="molecule type" value="Genomic_DNA"/>
</dbReference>
<proteinExistence type="predicted"/>
<dbReference type="Proteomes" id="UP001516023">
    <property type="component" value="Unassembled WGS sequence"/>
</dbReference>
<keyword evidence="2" id="KW-1185">Reference proteome</keyword>
<evidence type="ECO:0000313" key="2">
    <source>
        <dbReference type="Proteomes" id="UP001516023"/>
    </source>
</evidence>
<reference evidence="1 2" key="1">
    <citation type="journal article" date="2020" name="G3 (Bethesda)">
        <title>Improved Reference Genome for Cyclotella cryptica CCMP332, a Model for Cell Wall Morphogenesis, Salinity Adaptation, and Lipid Production in Diatoms (Bacillariophyta).</title>
        <authorList>
            <person name="Roberts W.R."/>
            <person name="Downey K.M."/>
            <person name="Ruck E.C."/>
            <person name="Traller J.C."/>
            <person name="Alverson A.J."/>
        </authorList>
    </citation>
    <scope>NUCLEOTIDE SEQUENCE [LARGE SCALE GENOMIC DNA]</scope>
    <source>
        <strain evidence="1 2">CCMP332</strain>
    </source>
</reference>
<name>A0ABD3PEC0_9STRA</name>
<evidence type="ECO:0000313" key="1">
    <source>
        <dbReference type="EMBL" id="KAL3786399.1"/>
    </source>
</evidence>
<dbReference type="AlphaFoldDB" id="A0ABD3PEC0"/>